<dbReference type="Gene3D" id="3.90.215.10">
    <property type="entry name" value="Gamma Fibrinogen, chain A, domain 1"/>
    <property type="match status" value="1"/>
</dbReference>
<dbReference type="PANTHER" id="PTHR19143">
    <property type="entry name" value="FIBRINOGEN/TENASCIN/ANGIOPOEITIN"/>
    <property type="match status" value="1"/>
</dbReference>
<dbReference type="InterPro" id="IPR002181">
    <property type="entry name" value="Fibrinogen_a/b/g_C_dom"/>
</dbReference>
<accession>A0AAD9ISW5</accession>
<sequence length="310" mass="35827">MMYYTLITLCVVVTMTLQVTCQLSVRFNPNQVKPEDGQFSTETCTRFVPDQNIQTEQYSTFRIDIPEERLDSVIVIVLGENIGCGYDLYVMPLTVTETANWSGLWVICPLLETTAADGLNKRCVFRCECNGMCKEIQVILRRMDGSEDFDRNWEDYKNGFGEITREYWAGNEHIHRKTNDGQSYSLRVDLVSYEDEKVYALYNNFSVESETNGYRLRVGGYDPSSTIGDSMSNGNNMMFTTQDRDQDERGDVNCAEFFKAGWWHKYCKDALLTAPYGRYPALKENSGITWKKPWGDTKFPKFARMMIRQN</sequence>
<feature type="signal peptide" evidence="1">
    <location>
        <begin position="1"/>
        <end position="21"/>
    </location>
</feature>
<evidence type="ECO:0000313" key="4">
    <source>
        <dbReference type="Proteomes" id="UP001208570"/>
    </source>
</evidence>
<dbReference type="Pfam" id="PF00147">
    <property type="entry name" value="Fibrinogen_C"/>
    <property type="match status" value="1"/>
</dbReference>
<feature type="domain" description="Fibrinogen C-terminal" evidence="2">
    <location>
        <begin position="75"/>
        <end position="310"/>
    </location>
</feature>
<evidence type="ECO:0000259" key="2">
    <source>
        <dbReference type="PROSITE" id="PS51406"/>
    </source>
</evidence>
<proteinExistence type="predicted"/>
<dbReference type="SUPFAM" id="SSF56496">
    <property type="entry name" value="Fibrinogen C-terminal domain-like"/>
    <property type="match status" value="1"/>
</dbReference>
<comment type="caution">
    <text evidence="3">The sequence shown here is derived from an EMBL/GenBank/DDBJ whole genome shotgun (WGS) entry which is preliminary data.</text>
</comment>
<dbReference type="SMART" id="SM00186">
    <property type="entry name" value="FBG"/>
    <property type="match status" value="1"/>
</dbReference>
<gene>
    <name evidence="3" type="ORF">LSH36_1632g00042</name>
</gene>
<feature type="chain" id="PRO_5042074573" description="Fibrinogen C-terminal domain-containing protein" evidence="1">
    <location>
        <begin position="22"/>
        <end position="310"/>
    </location>
</feature>
<keyword evidence="4" id="KW-1185">Reference proteome</keyword>
<dbReference type="EMBL" id="JAODUP010001633">
    <property type="protein sequence ID" value="KAK2139738.1"/>
    <property type="molecule type" value="Genomic_DNA"/>
</dbReference>
<reference evidence="3" key="1">
    <citation type="journal article" date="2023" name="Mol. Biol. Evol.">
        <title>Third-Generation Sequencing Reveals the Adaptive Role of the Epigenome in Three Deep-Sea Polychaetes.</title>
        <authorList>
            <person name="Perez M."/>
            <person name="Aroh O."/>
            <person name="Sun Y."/>
            <person name="Lan Y."/>
            <person name="Juniper S.K."/>
            <person name="Young C.R."/>
            <person name="Angers B."/>
            <person name="Qian P.Y."/>
        </authorList>
    </citation>
    <scope>NUCLEOTIDE SEQUENCE</scope>
    <source>
        <strain evidence="3">P08H-3</strain>
    </source>
</reference>
<protein>
    <recommendedName>
        <fullName evidence="2">Fibrinogen C-terminal domain-containing protein</fullName>
    </recommendedName>
</protein>
<dbReference type="AlphaFoldDB" id="A0AAD9ISW5"/>
<evidence type="ECO:0000313" key="3">
    <source>
        <dbReference type="EMBL" id="KAK2139738.1"/>
    </source>
</evidence>
<dbReference type="InterPro" id="IPR050373">
    <property type="entry name" value="Fibrinogen_C-term_domain"/>
</dbReference>
<dbReference type="InterPro" id="IPR036056">
    <property type="entry name" value="Fibrinogen-like_C"/>
</dbReference>
<name>A0AAD9ISW5_9ANNE</name>
<dbReference type="Proteomes" id="UP001208570">
    <property type="component" value="Unassembled WGS sequence"/>
</dbReference>
<dbReference type="PROSITE" id="PS51406">
    <property type="entry name" value="FIBRINOGEN_C_2"/>
    <property type="match status" value="1"/>
</dbReference>
<dbReference type="InterPro" id="IPR014716">
    <property type="entry name" value="Fibrinogen_a/b/g_C_1"/>
</dbReference>
<evidence type="ECO:0000256" key="1">
    <source>
        <dbReference type="SAM" id="SignalP"/>
    </source>
</evidence>
<organism evidence="3 4">
    <name type="scientific">Paralvinella palmiformis</name>
    <dbReference type="NCBI Taxonomy" id="53620"/>
    <lineage>
        <taxon>Eukaryota</taxon>
        <taxon>Metazoa</taxon>
        <taxon>Spiralia</taxon>
        <taxon>Lophotrochozoa</taxon>
        <taxon>Annelida</taxon>
        <taxon>Polychaeta</taxon>
        <taxon>Sedentaria</taxon>
        <taxon>Canalipalpata</taxon>
        <taxon>Terebellida</taxon>
        <taxon>Terebelliformia</taxon>
        <taxon>Alvinellidae</taxon>
        <taxon>Paralvinella</taxon>
    </lineage>
</organism>
<keyword evidence="1" id="KW-0732">Signal</keyword>
<dbReference type="PANTHER" id="PTHR19143:SF327">
    <property type="entry name" value="FI21813P1-RELATED"/>
    <property type="match status" value="1"/>
</dbReference>
<dbReference type="GO" id="GO:0005615">
    <property type="term" value="C:extracellular space"/>
    <property type="evidence" value="ECO:0007669"/>
    <property type="project" value="TreeGrafter"/>
</dbReference>